<reference evidence="1 2" key="1">
    <citation type="journal article" date="2016" name="Proc. Natl. Acad. Sci. U.S.A.">
        <title>Comparative genomics of biotechnologically important yeasts.</title>
        <authorList>
            <person name="Riley R."/>
            <person name="Haridas S."/>
            <person name="Wolfe K.H."/>
            <person name="Lopes M.R."/>
            <person name="Hittinger C.T."/>
            <person name="Goeker M."/>
            <person name="Salamov A.A."/>
            <person name="Wisecaver J.H."/>
            <person name="Long T.M."/>
            <person name="Calvey C.H."/>
            <person name="Aerts A.L."/>
            <person name="Barry K.W."/>
            <person name="Choi C."/>
            <person name="Clum A."/>
            <person name="Coughlan A.Y."/>
            <person name="Deshpande S."/>
            <person name="Douglass A.P."/>
            <person name="Hanson S.J."/>
            <person name="Klenk H.-P."/>
            <person name="LaButti K.M."/>
            <person name="Lapidus A."/>
            <person name="Lindquist E.A."/>
            <person name="Lipzen A.M."/>
            <person name="Meier-Kolthoff J.P."/>
            <person name="Ohm R.A."/>
            <person name="Otillar R.P."/>
            <person name="Pangilinan J.L."/>
            <person name="Peng Y."/>
            <person name="Rokas A."/>
            <person name="Rosa C.A."/>
            <person name="Scheuner C."/>
            <person name="Sibirny A.A."/>
            <person name="Slot J.C."/>
            <person name="Stielow J.B."/>
            <person name="Sun H."/>
            <person name="Kurtzman C.P."/>
            <person name="Blackwell M."/>
            <person name="Grigoriev I.V."/>
            <person name="Jeffries T.W."/>
        </authorList>
    </citation>
    <scope>NUCLEOTIDE SEQUENCE [LARGE SCALE GENOMIC DNA]</scope>
    <source>
        <strain evidence="2">ATCC 58044 / CBS 1984 / NCYC 433 / NRRL Y-366-8</strain>
    </source>
</reference>
<evidence type="ECO:0000313" key="2">
    <source>
        <dbReference type="Proteomes" id="UP000094112"/>
    </source>
</evidence>
<feature type="non-terminal residue" evidence="1">
    <location>
        <position position="1"/>
    </location>
</feature>
<dbReference type="AlphaFoldDB" id="A0A1E3P1A8"/>
<protein>
    <submittedName>
        <fullName evidence="1">Uncharacterized protein</fullName>
    </submittedName>
</protein>
<name>A0A1E3P1A8_WICAA</name>
<evidence type="ECO:0000313" key="1">
    <source>
        <dbReference type="EMBL" id="ODQ58702.1"/>
    </source>
</evidence>
<proteinExistence type="predicted"/>
<accession>A0A1E3P1A8</accession>
<dbReference type="Proteomes" id="UP000094112">
    <property type="component" value="Unassembled WGS sequence"/>
</dbReference>
<keyword evidence="2" id="KW-1185">Reference proteome</keyword>
<sequence length="204" mass="24138">FVVDEQDGQSLEIIVFKSTIKKIFKESHDCFEHYVNEIDDSETLDLYYMTLGMMLITNDNHTINQLHWVLVEKITSNTLKQFTSLHLEPTQFLIKEVSFIELLLGSNNNKLNKSSTLWHFYKRFFVMNHLPESDFLETALLSAGSHPTNYYSWSFIRWLAKYTELTKDDELFNKILSRVRQFCQKHTNDIASWDCLVDVLCYDE</sequence>
<gene>
    <name evidence="1" type="ORF">WICANDRAFT_20037</name>
</gene>
<dbReference type="OrthoDB" id="5358702at2759"/>
<feature type="non-terminal residue" evidence="1">
    <location>
        <position position="204"/>
    </location>
</feature>
<organism evidence="1 2">
    <name type="scientific">Wickerhamomyces anomalus (strain ATCC 58044 / CBS 1984 / NCYC 433 / NRRL Y-366-8)</name>
    <name type="common">Yeast</name>
    <name type="synonym">Hansenula anomala</name>
    <dbReference type="NCBI Taxonomy" id="683960"/>
    <lineage>
        <taxon>Eukaryota</taxon>
        <taxon>Fungi</taxon>
        <taxon>Dikarya</taxon>
        <taxon>Ascomycota</taxon>
        <taxon>Saccharomycotina</taxon>
        <taxon>Saccharomycetes</taxon>
        <taxon>Phaffomycetales</taxon>
        <taxon>Wickerhamomycetaceae</taxon>
        <taxon>Wickerhamomyces</taxon>
    </lineage>
</organism>
<dbReference type="GeneID" id="30198100"/>
<dbReference type="RefSeq" id="XP_019037909.1">
    <property type="nucleotide sequence ID" value="XM_019180854.1"/>
</dbReference>
<dbReference type="EMBL" id="KV454211">
    <property type="protein sequence ID" value="ODQ58702.1"/>
    <property type="molecule type" value="Genomic_DNA"/>
</dbReference>